<feature type="transmembrane region" description="Helical" evidence="1">
    <location>
        <begin position="118"/>
        <end position="139"/>
    </location>
</feature>
<keyword evidence="1" id="KW-0472">Membrane</keyword>
<gene>
    <name evidence="2" type="ORF">N4S67_11415</name>
</gene>
<reference evidence="3" key="1">
    <citation type="submission" date="2023-07" db="EMBL/GenBank/DDBJ databases">
        <authorList>
            <person name="Deng Y."/>
            <person name="Zhang Y.-Q."/>
        </authorList>
    </citation>
    <scope>NUCLEOTIDE SEQUENCE [LARGE SCALE GENOMIC DNA]</scope>
    <source>
        <strain evidence="3">CPCC 205710</strain>
    </source>
</reference>
<evidence type="ECO:0008006" key="4">
    <source>
        <dbReference type="Google" id="ProtNLM"/>
    </source>
</evidence>
<comment type="caution">
    <text evidence="2">The sequence shown here is derived from an EMBL/GenBank/DDBJ whole genome shotgun (WGS) entry which is preliminary data.</text>
</comment>
<keyword evidence="1" id="KW-1133">Transmembrane helix</keyword>
<feature type="transmembrane region" description="Helical" evidence="1">
    <location>
        <begin position="6"/>
        <end position="27"/>
    </location>
</feature>
<evidence type="ECO:0000313" key="2">
    <source>
        <dbReference type="EMBL" id="MCT7659030.1"/>
    </source>
</evidence>
<accession>A0ABT2M9U7</accession>
<name>A0ABT2M9U7_9MYCO</name>
<organism evidence="2 3">
    <name type="scientific">Mycobacterium deserti</name>
    <dbReference type="NCBI Taxonomy" id="2978347"/>
    <lineage>
        <taxon>Bacteria</taxon>
        <taxon>Bacillati</taxon>
        <taxon>Actinomycetota</taxon>
        <taxon>Actinomycetes</taxon>
        <taxon>Mycobacteriales</taxon>
        <taxon>Mycobacteriaceae</taxon>
        <taxon>Mycobacterium</taxon>
    </lineage>
</organism>
<keyword evidence="3" id="KW-1185">Reference proteome</keyword>
<sequence>MHAASAVAVAVIFVWVGMVVAISFLEAPLKFRAPGVTLQIGLGIGRLVFRALNASESALAAVLMASFAVEPPSTSTGIAAGAAVVTLLAQLFVVRPSLARRSEVTLAGGEAPRSPAHWVYVGLEVVKLVALLVTGVLLLGT</sequence>
<feature type="transmembrane region" description="Helical" evidence="1">
    <location>
        <begin position="75"/>
        <end position="98"/>
    </location>
</feature>
<dbReference type="EMBL" id="JAODWD010000003">
    <property type="protein sequence ID" value="MCT7659030.1"/>
    <property type="molecule type" value="Genomic_DNA"/>
</dbReference>
<protein>
    <recommendedName>
        <fullName evidence="4">Transmembrane protein</fullName>
    </recommendedName>
</protein>
<keyword evidence="1" id="KW-0812">Transmembrane</keyword>
<dbReference type="Proteomes" id="UP001206639">
    <property type="component" value="Unassembled WGS sequence"/>
</dbReference>
<evidence type="ECO:0000313" key="3">
    <source>
        <dbReference type="Proteomes" id="UP001206639"/>
    </source>
</evidence>
<proteinExistence type="predicted"/>
<evidence type="ECO:0000256" key="1">
    <source>
        <dbReference type="SAM" id="Phobius"/>
    </source>
</evidence>